<evidence type="ECO:0000256" key="2">
    <source>
        <dbReference type="ARBA" id="ARBA00023002"/>
    </source>
</evidence>
<evidence type="ECO:0000313" key="9">
    <source>
        <dbReference type="EMBL" id="KAL3114123.1"/>
    </source>
</evidence>
<evidence type="ECO:0000256" key="1">
    <source>
        <dbReference type="ARBA" id="ARBA00006541"/>
    </source>
</evidence>
<dbReference type="Pfam" id="PF08125">
    <property type="entry name" value="Mannitol_dh_C"/>
    <property type="match status" value="1"/>
</dbReference>
<keyword evidence="10" id="KW-1185">Reference proteome</keyword>
<dbReference type="PROSITE" id="PS00974">
    <property type="entry name" value="MANNITOL_DHGENASE"/>
    <property type="match status" value="1"/>
</dbReference>
<keyword evidence="3" id="KW-0520">NAD</keyword>
<dbReference type="InterPro" id="IPR013131">
    <property type="entry name" value="Mannitol_DH_N"/>
</dbReference>
<evidence type="ECO:0000259" key="7">
    <source>
        <dbReference type="Pfam" id="PF01232"/>
    </source>
</evidence>
<dbReference type="Proteomes" id="UP001620626">
    <property type="component" value="Unassembled WGS sequence"/>
</dbReference>
<name>A0ABD2LFW7_9BILA</name>
<comment type="catalytic activity">
    <reaction evidence="5">
        <text>D-mannitol + NAD(+) = D-fructose + NADH + H(+)</text>
        <dbReference type="Rhea" id="RHEA:12084"/>
        <dbReference type="ChEBI" id="CHEBI:15378"/>
        <dbReference type="ChEBI" id="CHEBI:16899"/>
        <dbReference type="ChEBI" id="CHEBI:37721"/>
        <dbReference type="ChEBI" id="CHEBI:57540"/>
        <dbReference type="ChEBI" id="CHEBI:57945"/>
        <dbReference type="EC" id="1.1.1.67"/>
    </reaction>
</comment>
<protein>
    <recommendedName>
        <fullName evidence="4">mannitol 2-dehydrogenase</fullName>
        <ecNumber evidence="4">1.1.1.67</ecNumber>
    </recommendedName>
</protein>
<dbReference type="Gene3D" id="1.10.1040.10">
    <property type="entry name" value="N-(1-d-carboxylethyl)-l-norvaline Dehydrogenase, domain 2"/>
    <property type="match status" value="1"/>
</dbReference>
<dbReference type="InterPro" id="IPR023027">
    <property type="entry name" value="Mannitol_DH_CS"/>
</dbReference>
<dbReference type="PANTHER" id="PTHR43362:SF1">
    <property type="entry name" value="MANNITOL DEHYDROGENASE 2-RELATED"/>
    <property type="match status" value="1"/>
</dbReference>
<reference evidence="9 10" key="1">
    <citation type="submission" date="2024-10" db="EMBL/GenBank/DDBJ databases">
        <authorList>
            <person name="Kim D."/>
        </authorList>
    </citation>
    <scope>NUCLEOTIDE SEQUENCE [LARGE SCALE GENOMIC DNA]</scope>
    <source>
        <strain evidence="9">BH-2024</strain>
    </source>
</reference>
<dbReference type="Pfam" id="PF01232">
    <property type="entry name" value="Mannitol_dh"/>
    <property type="match status" value="1"/>
</dbReference>
<organism evidence="9 10">
    <name type="scientific">Heterodera trifolii</name>
    <dbReference type="NCBI Taxonomy" id="157864"/>
    <lineage>
        <taxon>Eukaryota</taxon>
        <taxon>Metazoa</taxon>
        <taxon>Ecdysozoa</taxon>
        <taxon>Nematoda</taxon>
        <taxon>Chromadorea</taxon>
        <taxon>Rhabditida</taxon>
        <taxon>Tylenchina</taxon>
        <taxon>Tylenchomorpha</taxon>
        <taxon>Tylenchoidea</taxon>
        <taxon>Heteroderidae</taxon>
        <taxon>Heteroderinae</taxon>
        <taxon>Heterodera</taxon>
    </lineage>
</organism>
<evidence type="ECO:0000259" key="8">
    <source>
        <dbReference type="Pfam" id="PF08125"/>
    </source>
</evidence>
<dbReference type="InterPro" id="IPR008927">
    <property type="entry name" value="6-PGluconate_DH-like_C_sf"/>
</dbReference>
<evidence type="ECO:0000256" key="4">
    <source>
        <dbReference type="ARBA" id="ARBA00038970"/>
    </source>
</evidence>
<feature type="region of interest" description="Disordered" evidence="6">
    <location>
        <begin position="548"/>
        <end position="570"/>
    </location>
</feature>
<evidence type="ECO:0000256" key="5">
    <source>
        <dbReference type="ARBA" id="ARBA00047733"/>
    </source>
</evidence>
<dbReference type="EMBL" id="JBICBT010000424">
    <property type="protein sequence ID" value="KAL3114123.1"/>
    <property type="molecule type" value="Genomic_DNA"/>
</dbReference>
<dbReference type="InterPro" id="IPR000669">
    <property type="entry name" value="Mannitol_DH"/>
</dbReference>
<feature type="domain" description="Mannitol dehydrogenase C-terminal" evidence="8">
    <location>
        <begin position="334"/>
        <end position="525"/>
    </location>
</feature>
<dbReference type="EC" id="1.1.1.67" evidence="4"/>
<gene>
    <name evidence="9" type="ORF">niasHT_010937</name>
</gene>
<dbReference type="SUPFAM" id="SSF48179">
    <property type="entry name" value="6-phosphogluconate dehydrogenase C-terminal domain-like"/>
    <property type="match status" value="1"/>
</dbReference>
<proteinExistence type="inferred from homology"/>
<dbReference type="SUPFAM" id="SSF51735">
    <property type="entry name" value="NAD(P)-binding Rossmann-fold domains"/>
    <property type="match status" value="1"/>
</dbReference>
<evidence type="ECO:0000256" key="3">
    <source>
        <dbReference type="ARBA" id="ARBA00023027"/>
    </source>
</evidence>
<evidence type="ECO:0000313" key="10">
    <source>
        <dbReference type="Proteomes" id="UP001620626"/>
    </source>
</evidence>
<dbReference type="InterPro" id="IPR013118">
    <property type="entry name" value="Mannitol_DH_C"/>
</dbReference>
<accession>A0ABD2LFW7</accession>
<dbReference type="InterPro" id="IPR013328">
    <property type="entry name" value="6PGD_dom2"/>
</dbReference>
<dbReference type="InterPro" id="IPR050988">
    <property type="entry name" value="Mannitol_DH/Oxidoreductase"/>
</dbReference>
<evidence type="ECO:0000256" key="6">
    <source>
        <dbReference type="SAM" id="MobiDB-lite"/>
    </source>
</evidence>
<dbReference type="PANTHER" id="PTHR43362">
    <property type="entry name" value="MANNITOL DEHYDROGENASE DSF1-RELATED"/>
    <property type="match status" value="1"/>
</dbReference>
<feature type="domain" description="Mannitol dehydrogenase N-terminal" evidence="7">
    <location>
        <begin position="74"/>
        <end position="326"/>
    </location>
</feature>
<dbReference type="AlphaFoldDB" id="A0ABD2LFW7"/>
<comment type="caution">
    <text evidence="9">The sequence shown here is derived from an EMBL/GenBank/DDBJ whole genome shotgun (WGS) entry which is preliminary data.</text>
</comment>
<dbReference type="PRINTS" id="PR00084">
    <property type="entry name" value="MTLDHDRGNASE"/>
</dbReference>
<comment type="similarity">
    <text evidence="1">Belongs to the mannitol dehydrogenase family.</text>
</comment>
<dbReference type="InterPro" id="IPR036291">
    <property type="entry name" value="NAD(P)-bd_dom_sf"/>
</dbReference>
<keyword evidence="2" id="KW-0560">Oxidoreductase</keyword>
<dbReference type="GO" id="GO:0050086">
    <property type="term" value="F:mannitol 2-dehydrogenase activity"/>
    <property type="evidence" value="ECO:0007669"/>
    <property type="project" value="UniProtKB-EC"/>
</dbReference>
<sequence>MNNTVLQATKMPAQNFVTNQQRKNDYAADHQTMLNTLNPPPKTIKLSARTLDAIALAHPEVNVPKYSRASLSAGIVHFGVGNFHRAHQAVYLNELFNMGQDLDWAIIGVGMTSSASANAKKKCMLEHDFLTTVVEQDGMAQSAHVTGCMIDYVPAGNPELVLSKLTHPAIRIVSMTITEGGYFINAATGEFDPTHPAIVADAKDPANPRTVFGLIVTALSRRRANGTQPFTILSGDNITKNGEMTRNACVGTARALGQSELADWISENVAFPNGMVDRITPVTSERERMACLQHFGIEDGWPVFCETFKQWVLEDNFPAGRPALEKVGVQFVPDVTPYEIMKLRLLNGGHAAIAYPAALLGLKYAHNAMQHKLISAFLRKLQTEEILPTVPPVPGIDLHDYCKQIQQRFGNPKNGDTIRRLCFDGTNRQPKFIVPTIEHCLKTEQSIDGLALVCALWCRYCFGTDQKGQAVEPNDPAWPQLQAIASHARDNDEPTVWLSMEHIYGSVGQSDAFRVVFAKTLRHLWQFGTESALKRYLGNKAKIRRVRDRETVEPQSEIGDRGRRPPYEAAKRPSEYLWRRKLLRGPKAAERGREAAE</sequence>
<dbReference type="Gene3D" id="3.40.50.720">
    <property type="entry name" value="NAD(P)-binding Rossmann-like Domain"/>
    <property type="match status" value="1"/>
</dbReference>